<feature type="region of interest" description="Disordered" evidence="1">
    <location>
        <begin position="320"/>
        <end position="339"/>
    </location>
</feature>
<gene>
    <name evidence="2" type="ORF">PODLI_1B016024</name>
</gene>
<dbReference type="PANTHER" id="PTHR33504">
    <property type="entry name" value="NADH DEHYDROGENASE (UBIQUINONE) 1 BETA SUBCOMPLEX, 4"/>
    <property type="match status" value="1"/>
</dbReference>
<dbReference type="AlphaFoldDB" id="A0AA35K7L8"/>
<name>A0AA35K7L8_9SAUR</name>
<feature type="compositionally biased region" description="Polar residues" evidence="1">
    <location>
        <begin position="327"/>
        <end position="339"/>
    </location>
</feature>
<evidence type="ECO:0000313" key="3">
    <source>
        <dbReference type="Proteomes" id="UP001178461"/>
    </source>
</evidence>
<dbReference type="PANTHER" id="PTHR33504:SF2">
    <property type="entry name" value="PROTEIN MFI"/>
    <property type="match status" value="1"/>
</dbReference>
<feature type="region of interest" description="Disordered" evidence="1">
    <location>
        <begin position="1"/>
        <end position="21"/>
    </location>
</feature>
<evidence type="ECO:0000313" key="2">
    <source>
        <dbReference type="EMBL" id="CAI5773237.1"/>
    </source>
</evidence>
<organism evidence="2 3">
    <name type="scientific">Podarcis lilfordi</name>
    <name type="common">Lilford's wall lizard</name>
    <dbReference type="NCBI Taxonomy" id="74358"/>
    <lineage>
        <taxon>Eukaryota</taxon>
        <taxon>Metazoa</taxon>
        <taxon>Chordata</taxon>
        <taxon>Craniata</taxon>
        <taxon>Vertebrata</taxon>
        <taxon>Euteleostomi</taxon>
        <taxon>Lepidosauria</taxon>
        <taxon>Squamata</taxon>
        <taxon>Bifurcata</taxon>
        <taxon>Unidentata</taxon>
        <taxon>Episquamata</taxon>
        <taxon>Laterata</taxon>
        <taxon>Lacertibaenia</taxon>
        <taxon>Lacertidae</taxon>
        <taxon>Podarcis</taxon>
    </lineage>
</organism>
<keyword evidence="3" id="KW-1185">Reference proteome</keyword>
<proteinExistence type="predicted"/>
<sequence>MEIKPSRSQQKRGKHSRHSTSKTDAVVELYLSEEHEKESRAATVIQRAWKRWLDIGVFDYYKDLISFRICGEPYHLMRFIDPKEAGFIDAAAGIHIRFRLGGVKFPPCVYYKIFTHRPVVDLCANSPKDYAKLAAKSRQRRSFQEASFDDHRDWYQRIENNGWRLLSNRFWKGMDPLTAKDNIRIKEFHYCKVQKKQAVERKRKRRKIEWLKKMYFGESLQTKTEDTNATVLIQRAAEGLINTLKDEGIDNVMEWEVDELLKWTNALNYEEYVKEWKEIGTSRISSCIQGFQFTDKPIISLELNEIPNTIKQLVESQMHSDKKSQRKVNTSYSSVAKLT</sequence>
<feature type="compositionally biased region" description="Basic residues" evidence="1">
    <location>
        <begin position="9"/>
        <end position="20"/>
    </location>
</feature>
<dbReference type="Proteomes" id="UP001178461">
    <property type="component" value="Chromosome 4"/>
</dbReference>
<dbReference type="EMBL" id="OX395129">
    <property type="protein sequence ID" value="CAI5773237.1"/>
    <property type="molecule type" value="Genomic_DNA"/>
</dbReference>
<protein>
    <submittedName>
        <fullName evidence="2">Chromosome 11 open reading frame 65</fullName>
    </submittedName>
</protein>
<reference evidence="2" key="1">
    <citation type="submission" date="2022-12" db="EMBL/GenBank/DDBJ databases">
        <authorList>
            <person name="Alioto T."/>
            <person name="Alioto T."/>
            <person name="Gomez Garrido J."/>
        </authorList>
    </citation>
    <scope>NUCLEOTIDE SEQUENCE</scope>
</reference>
<evidence type="ECO:0000256" key="1">
    <source>
        <dbReference type="SAM" id="MobiDB-lite"/>
    </source>
</evidence>
<accession>A0AA35K7L8</accession>